<reference evidence="1 2" key="1">
    <citation type="submission" date="2015-08" db="EMBL/GenBank/DDBJ databases">
        <title>Draft Genome Sequence of Bacillus vietnamensis UCD-SED5.</title>
        <authorList>
            <person name="Lee R.D."/>
            <person name="Jospin G."/>
            <person name="Lang J.M."/>
            <person name="Coil D.A."/>
            <person name="Eisen J.A."/>
        </authorList>
    </citation>
    <scope>NUCLEOTIDE SEQUENCE [LARGE SCALE GENOMIC DNA]</scope>
    <source>
        <strain evidence="1 2">UCD-SED5</strain>
    </source>
</reference>
<dbReference type="Proteomes" id="UP000050398">
    <property type="component" value="Unassembled WGS sequence"/>
</dbReference>
<gene>
    <name evidence="1" type="ORF">AM506_08230</name>
</gene>
<sequence>MNLYRFEVTARDFVTIVVVAADTDEKAFDLVEVELEKYFLKKPDVEDISLYEKKRIRGNGAGFVLHEQETIIKS</sequence>
<evidence type="ECO:0000313" key="1">
    <source>
        <dbReference type="EMBL" id="KPL60047.1"/>
    </source>
</evidence>
<dbReference type="AlphaFoldDB" id="A0A0P6WFP7"/>
<dbReference type="RefSeq" id="WP_060672015.1">
    <property type="nucleotide sequence ID" value="NZ_JBCNGU010000018.1"/>
</dbReference>
<proteinExistence type="predicted"/>
<comment type="caution">
    <text evidence="1">The sequence shown here is derived from an EMBL/GenBank/DDBJ whole genome shotgun (WGS) entry which is preliminary data.</text>
</comment>
<dbReference type="OrthoDB" id="2382322at2"/>
<evidence type="ECO:0008006" key="3">
    <source>
        <dbReference type="Google" id="ProtNLM"/>
    </source>
</evidence>
<dbReference type="InterPro" id="IPR024998">
    <property type="entry name" value="DUF3906"/>
</dbReference>
<accession>A0A0P6WFP7</accession>
<dbReference type="eggNOG" id="ENOG5033KFH">
    <property type="taxonomic scope" value="Bacteria"/>
</dbReference>
<protein>
    <recommendedName>
        <fullName evidence="3">DUF3906 domain-containing protein</fullName>
    </recommendedName>
</protein>
<organism evidence="1 2">
    <name type="scientific">Rossellomorea vietnamensis</name>
    <dbReference type="NCBI Taxonomy" id="218284"/>
    <lineage>
        <taxon>Bacteria</taxon>
        <taxon>Bacillati</taxon>
        <taxon>Bacillota</taxon>
        <taxon>Bacilli</taxon>
        <taxon>Bacillales</taxon>
        <taxon>Bacillaceae</taxon>
        <taxon>Rossellomorea</taxon>
    </lineage>
</organism>
<evidence type="ECO:0000313" key="2">
    <source>
        <dbReference type="Proteomes" id="UP000050398"/>
    </source>
</evidence>
<dbReference type="PATRIC" id="fig|218284.4.peg.3265"/>
<name>A0A0P6WFP7_9BACI</name>
<dbReference type="Pfam" id="PF13046">
    <property type="entry name" value="DUF3906"/>
    <property type="match status" value="1"/>
</dbReference>
<dbReference type="EMBL" id="LIXZ01000005">
    <property type="protein sequence ID" value="KPL60047.1"/>
    <property type="molecule type" value="Genomic_DNA"/>
</dbReference>